<evidence type="ECO:0000256" key="8">
    <source>
        <dbReference type="ARBA" id="ARBA00022840"/>
    </source>
</evidence>
<dbReference type="InterPro" id="IPR027417">
    <property type="entry name" value="P-loop_NTPase"/>
</dbReference>
<comment type="caution">
    <text evidence="11">The sequence shown here is derived from an EMBL/GenBank/DDBJ whole genome shotgun (WGS) entry which is preliminary data.</text>
</comment>
<evidence type="ECO:0000313" key="11">
    <source>
        <dbReference type="EMBL" id="KAG0566722.1"/>
    </source>
</evidence>
<evidence type="ECO:0000256" key="2">
    <source>
        <dbReference type="ARBA" id="ARBA00005842"/>
    </source>
</evidence>
<dbReference type="PANTHER" id="PTHR11088:SF60">
    <property type="entry name" value="TRNA DIMETHYLALLYLTRANSFERASE"/>
    <property type="match status" value="1"/>
</dbReference>
<evidence type="ECO:0000313" key="12">
    <source>
        <dbReference type="Proteomes" id="UP000822688"/>
    </source>
</evidence>
<gene>
    <name evidence="11" type="ORF">KC19_7G083000</name>
</gene>
<comment type="catalytic activity">
    <reaction evidence="10">
        <text>adenosine(37) in tRNA + dimethylallyl diphosphate = N(6)-dimethylallyladenosine(37) in tRNA + diphosphate</text>
        <dbReference type="Rhea" id="RHEA:26482"/>
        <dbReference type="Rhea" id="RHEA-COMP:10162"/>
        <dbReference type="Rhea" id="RHEA-COMP:10375"/>
        <dbReference type="ChEBI" id="CHEBI:33019"/>
        <dbReference type="ChEBI" id="CHEBI:57623"/>
        <dbReference type="ChEBI" id="CHEBI:74411"/>
        <dbReference type="ChEBI" id="CHEBI:74415"/>
        <dbReference type="EC" id="2.5.1.75"/>
    </reaction>
</comment>
<comment type="similarity">
    <text evidence="2">Belongs to the IPP transferase family.</text>
</comment>
<dbReference type="GO" id="GO:0052381">
    <property type="term" value="F:tRNA dimethylallyltransferase activity"/>
    <property type="evidence" value="ECO:0007669"/>
    <property type="project" value="UniProtKB-EC"/>
</dbReference>
<keyword evidence="5" id="KW-0819">tRNA processing</keyword>
<keyword evidence="6" id="KW-0203">Cytokinin biosynthesis</keyword>
<dbReference type="GO" id="GO:0005524">
    <property type="term" value="F:ATP binding"/>
    <property type="evidence" value="ECO:0007669"/>
    <property type="project" value="UniProtKB-KW"/>
</dbReference>
<evidence type="ECO:0000256" key="9">
    <source>
        <dbReference type="ARBA" id="ARBA00022842"/>
    </source>
</evidence>
<evidence type="ECO:0000256" key="7">
    <source>
        <dbReference type="ARBA" id="ARBA00022741"/>
    </source>
</evidence>
<keyword evidence="8" id="KW-0067">ATP-binding</keyword>
<dbReference type="EMBL" id="CM026428">
    <property type="protein sequence ID" value="KAG0566722.1"/>
    <property type="molecule type" value="Genomic_DNA"/>
</dbReference>
<dbReference type="GO" id="GO:0006400">
    <property type="term" value="P:tRNA modification"/>
    <property type="evidence" value="ECO:0007669"/>
    <property type="project" value="TreeGrafter"/>
</dbReference>
<reference evidence="11" key="1">
    <citation type="submission" date="2020-06" db="EMBL/GenBank/DDBJ databases">
        <title>WGS assembly of Ceratodon purpureus strain R40.</title>
        <authorList>
            <person name="Carey S.B."/>
            <person name="Jenkins J."/>
            <person name="Shu S."/>
            <person name="Lovell J.T."/>
            <person name="Sreedasyam A."/>
            <person name="Maumus F."/>
            <person name="Tiley G.P."/>
            <person name="Fernandez-Pozo N."/>
            <person name="Barry K."/>
            <person name="Chen C."/>
            <person name="Wang M."/>
            <person name="Lipzen A."/>
            <person name="Daum C."/>
            <person name="Saski C.A."/>
            <person name="Payton A.C."/>
            <person name="Mcbreen J.C."/>
            <person name="Conrad R.E."/>
            <person name="Kollar L.M."/>
            <person name="Olsson S."/>
            <person name="Huttunen S."/>
            <person name="Landis J.B."/>
            <person name="Wickett N.J."/>
            <person name="Johnson M.G."/>
            <person name="Rensing S.A."/>
            <person name="Grimwood J."/>
            <person name="Schmutz J."/>
            <person name="Mcdaniel S.F."/>
        </authorList>
    </citation>
    <scope>NUCLEOTIDE SEQUENCE</scope>
    <source>
        <strain evidence="11">R40</strain>
    </source>
</reference>
<evidence type="ECO:0000256" key="4">
    <source>
        <dbReference type="ARBA" id="ARBA00022679"/>
    </source>
</evidence>
<evidence type="ECO:0000256" key="6">
    <source>
        <dbReference type="ARBA" id="ARBA00022712"/>
    </source>
</evidence>
<dbReference type="Pfam" id="PF01715">
    <property type="entry name" value="IPPT"/>
    <property type="match status" value="2"/>
</dbReference>
<evidence type="ECO:0000256" key="1">
    <source>
        <dbReference type="ARBA" id="ARBA00001946"/>
    </source>
</evidence>
<dbReference type="InterPro" id="IPR039657">
    <property type="entry name" value="Dimethylallyltransferase"/>
</dbReference>
<protein>
    <recommendedName>
        <fullName evidence="3">tRNA dimethylallyltransferase</fullName>
        <ecNumber evidence="3">2.5.1.75</ecNumber>
    </recommendedName>
</protein>
<dbReference type="AlphaFoldDB" id="A0A8T0HCA4"/>
<organism evidence="11 12">
    <name type="scientific">Ceratodon purpureus</name>
    <name type="common">Fire moss</name>
    <name type="synonym">Dicranum purpureum</name>
    <dbReference type="NCBI Taxonomy" id="3225"/>
    <lineage>
        <taxon>Eukaryota</taxon>
        <taxon>Viridiplantae</taxon>
        <taxon>Streptophyta</taxon>
        <taxon>Embryophyta</taxon>
        <taxon>Bryophyta</taxon>
        <taxon>Bryophytina</taxon>
        <taxon>Bryopsida</taxon>
        <taxon>Dicranidae</taxon>
        <taxon>Pseudoditrichales</taxon>
        <taxon>Ditrichaceae</taxon>
        <taxon>Ceratodon</taxon>
    </lineage>
</organism>
<evidence type="ECO:0000256" key="3">
    <source>
        <dbReference type="ARBA" id="ARBA00012665"/>
    </source>
</evidence>
<dbReference type="PANTHER" id="PTHR11088">
    <property type="entry name" value="TRNA DIMETHYLALLYLTRANSFERASE"/>
    <property type="match status" value="1"/>
</dbReference>
<dbReference type="InterPro" id="IPR018022">
    <property type="entry name" value="IPT"/>
</dbReference>
<sequence>MPAPSLPFLYFRNFQKVLRSRTRITCSTITFSASTTDSATTMSTSIALSAGFLGAGRPLRPSFGTCSVKVGPESCGRKSSTLPLVRCSLDHLDNSDVSCRSFKIAKGYEPYSVDESKLSLTELWLDGLSTRIDNIKSISRPAVKSRVILIAGPTAVGKTRLSIELAKAIGGEIVNADSVQVYQGLDIGAAKATLEERQGIPHHLMDMVPPTVDYPYERFVADSRAATEDIIARGLVPIIIGGTGMYMRCFMHNTASITSHPFSGEDLTGEFDSGADWDYDFQAYFLYQHRADLFPRVDIRCEIQVPELLEETSWLLDQGVEPHSNQAADAIGYEEAIDLLLDARCNEGVVTEERFLDFLTLFQHNCRGLVKKQVAWWRKSSRSDVRQFRWIQAGQPVQEMVDALVEEYEKPVGSIFEVDSGKNFVASSFKEQKRMQSYKPTLKMYSDPDAVASVLQWIKSTQG</sequence>
<accession>A0A8T0HCA4</accession>
<keyword evidence="4" id="KW-0808">Transferase</keyword>
<dbReference type="OrthoDB" id="775260at2759"/>
<dbReference type="SUPFAM" id="SSF52540">
    <property type="entry name" value="P-loop containing nucleoside triphosphate hydrolases"/>
    <property type="match status" value="1"/>
</dbReference>
<evidence type="ECO:0000256" key="5">
    <source>
        <dbReference type="ARBA" id="ARBA00022694"/>
    </source>
</evidence>
<dbReference type="HAMAP" id="MF_00185">
    <property type="entry name" value="IPP_trans"/>
    <property type="match status" value="1"/>
</dbReference>
<dbReference type="EC" id="2.5.1.75" evidence="3"/>
<dbReference type="GO" id="GO:0009691">
    <property type="term" value="P:cytokinin biosynthetic process"/>
    <property type="evidence" value="ECO:0007669"/>
    <property type="project" value="UniProtKB-KW"/>
</dbReference>
<comment type="cofactor">
    <cofactor evidence="1">
        <name>Mg(2+)</name>
        <dbReference type="ChEBI" id="CHEBI:18420"/>
    </cofactor>
</comment>
<keyword evidence="9" id="KW-0460">Magnesium</keyword>
<proteinExistence type="inferred from homology"/>
<name>A0A8T0HCA4_CERPU</name>
<dbReference type="FunFam" id="3.40.50.300:FF:002385">
    <property type="entry name" value="Predicted protein"/>
    <property type="match status" value="1"/>
</dbReference>
<evidence type="ECO:0000256" key="10">
    <source>
        <dbReference type="ARBA" id="ARBA00049563"/>
    </source>
</evidence>
<dbReference type="Gene3D" id="3.40.50.300">
    <property type="entry name" value="P-loop containing nucleotide triphosphate hydrolases"/>
    <property type="match status" value="1"/>
</dbReference>
<keyword evidence="12" id="KW-1185">Reference proteome</keyword>
<keyword evidence="7" id="KW-0547">Nucleotide-binding</keyword>
<dbReference type="Proteomes" id="UP000822688">
    <property type="component" value="Chromosome 7"/>
</dbReference>